<dbReference type="NCBIfam" id="TIGR03993">
    <property type="entry name" value="hydrog_HybE"/>
    <property type="match status" value="1"/>
</dbReference>
<dbReference type="InterPro" id="IPR023994">
    <property type="entry name" value="NiFe-hyd_HybE"/>
</dbReference>
<gene>
    <name evidence="2" type="ORF">AT03_14590</name>
</gene>
<dbReference type="NCBIfam" id="NF007776">
    <property type="entry name" value="PRK10465.1"/>
    <property type="match status" value="1"/>
</dbReference>
<dbReference type="Proteomes" id="UP000029986">
    <property type="component" value="Chromosome"/>
</dbReference>
<organism evidence="2 3">
    <name type="scientific">Hafnia alvei FB1</name>
    <dbReference type="NCBI Taxonomy" id="1453496"/>
    <lineage>
        <taxon>Bacteria</taxon>
        <taxon>Pseudomonadati</taxon>
        <taxon>Pseudomonadota</taxon>
        <taxon>Gammaproteobacteria</taxon>
        <taxon>Enterobacterales</taxon>
        <taxon>Hafniaceae</taxon>
        <taxon>Hafnia</taxon>
    </lineage>
</organism>
<evidence type="ECO:0000313" key="3">
    <source>
        <dbReference type="Proteomes" id="UP000029986"/>
    </source>
</evidence>
<dbReference type="Pfam" id="PF11939">
    <property type="entry name" value="NiFe-hyd_HybE"/>
    <property type="match status" value="1"/>
</dbReference>
<accession>A0A097R440</accession>
<dbReference type="OrthoDB" id="6485044at2"/>
<dbReference type="HOGENOM" id="CLU_091699_2_0_6"/>
<keyword evidence="3" id="KW-1185">Reference proteome</keyword>
<dbReference type="EMBL" id="CP009706">
    <property type="protein sequence ID" value="AIU73493.1"/>
    <property type="molecule type" value="Genomic_DNA"/>
</dbReference>
<protein>
    <submittedName>
        <fullName evidence="2">Hydrogenase biosynthesis protein HybE</fullName>
    </submittedName>
</protein>
<name>A0A097R440_HAFAL</name>
<dbReference type="RefSeq" id="WP_025797943.1">
    <property type="nucleotide sequence ID" value="NZ_CP009706.1"/>
</dbReference>
<dbReference type="eggNOG" id="COG1773">
    <property type="taxonomic scope" value="Bacteria"/>
</dbReference>
<dbReference type="Gene3D" id="3.30.1460.40">
    <property type="entry name" value="[NiFe]-hydrogenase assembly chaperone, HybE"/>
    <property type="match status" value="1"/>
</dbReference>
<comment type="similarity">
    <text evidence="1">Belongs to the HupJ family.</text>
</comment>
<reference evidence="2 3" key="1">
    <citation type="journal article" date="2014" name="Gut Pathog.">
        <title>Gene clusters of Hafnia alvei strain FB1 important in survival and pathogenesis: a draft genome perspective.</title>
        <authorList>
            <person name="Tan J.Y."/>
            <person name="Yin W.F."/>
            <person name="Chan K.G."/>
        </authorList>
    </citation>
    <scope>NUCLEOTIDE SEQUENCE [LARGE SCALE GENOMIC DNA]</scope>
    <source>
        <strain evidence="2 3">FB1</strain>
    </source>
</reference>
<evidence type="ECO:0000256" key="1">
    <source>
        <dbReference type="ARBA" id="ARBA00006532"/>
    </source>
</evidence>
<evidence type="ECO:0000313" key="2">
    <source>
        <dbReference type="EMBL" id="AIU73493.1"/>
    </source>
</evidence>
<dbReference type="PATRIC" id="fig|1453496.5.peg.2980"/>
<dbReference type="InterPro" id="IPR038530">
    <property type="entry name" value="NiFe-hyd_HybE_sf"/>
</dbReference>
<dbReference type="AlphaFoldDB" id="A0A097R440"/>
<proteinExistence type="inferred from homology"/>
<sequence>MPSEHDLTAIGADEFWGFEQNPADLLIEQYQQIAQEEMATLPFYRAEMPIVVEMQQHEGQWLGTVLTPWMLSVVILPGPDQVWSLRKLGERIALSLPRGDMTFMVGELPKTGQLLSCSLMSPIEPHISADEGKALVADTLKMLLSLPVQDEATPVSVSRRELFLRKR</sequence>
<dbReference type="KEGG" id="hav:AT03_14590"/>